<gene>
    <name evidence="1" type="ORF">SMD44_06340</name>
</gene>
<dbReference type="Proteomes" id="UP000195880">
    <property type="component" value="Chromosome"/>
</dbReference>
<sequence length="84" mass="8953">MRLLDQILAPLAEGLPRLALPVDAVDVVAEFAGGDGDRVACLLEGFASALQVGRIRLLDEVDHVVELVALEAHSFHPESDLSLP</sequence>
<evidence type="ECO:0000313" key="1">
    <source>
        <dbReference type="EMBL" id="ARX86863.1"/>
    </source>
</evidence>
<protein>
    <submittedName>
        <fullName evidence="1">Uncharacterized protein</fullName>
    </submittedName>
</protein>
<name>A0A1Z1WK94_9ACTN</name>
<proteinExistence type="predicted"/>
<dbReference type="KEGG" id="salf:SMD44_06340"/>
<reference evidence="1 2" key="1">
    <citation type="submission" date="2017-05" db="EMBL/GenBank/DDBJ databases">
        <title>Streptomyces alboflavus Genome sequencing and assembly.</title>
        <authorList>
            <person name="Wang Y."/>
            <person name="Du B."/>
            <person name="Ding Y."/>
            <person name="Liu H."/>
            <person name="Hou Q."/>
            <person name="Liu K."/>
            <person name="Wang C."/>
            <person name="Yao L."/>
        </authorList>
    </citation>
    <scope>NUCLEOTIDE SEQUENCE [LARGE SCALE GENOMIC DNA]</scope>
    <source>
        <strain evidence="1 2">MDJK44</strain>
    </source>
</reference>
<dbReference type="RefSeq" id="WP_087886073.1">
    <property type="nucleotide sequence ID" value="NZ_CP021748.1"/>
</dbReference>
<dbReference type="EMBL" id="CP021748">
    <property type="protein sequence ID" value="ARX86863.1"/>
    <property type="molecule type" value="Genomic_DNA"/>
</dbReference>
<dbReference type="AlphaFoldDB" id="A0A1Z1WK94"/>
<accession>A0A1Z1WK94</accession>
<dbReference type="STRING" id="67267.GCA_000716675_07233"/>
<keyword evidence="2" id="KW-1185">Reference proteome</keyword>
<organism evidence="1 2">
    <name type="scientific">Streptomyces alboflavus</name>
    <dbReference type="NCBI Taxonomy" id="67267"/>
    <lineage>
        <taxon>Bacteria</taxon>
        <taxon>Bacillati</taxon>
        <taxon>Actinomycetota</taxon>
        <taxon>Actinomycetes</taxon>
        <taxon>Kitasatosporales</taxon>
        <taxon>Streptomycetaceae</taxon>
        <taxon>Streptomyces</taxon>
    </lineage>
</organism>
<evidence type="ECO:0000313" key="2">
    <source>
        <dbReference type="Proteomes" id="UP000195880"/>
    </source>
</evidence>